<reference evidence="3 4" key="1">
    <citation type="submission" date="2020-08" db="EMBL/GenBank/DDBJ databases">
        <title>Functional genomics of gut bacteria from endangered species of beetles.</title>
        <authorList>
            <person name="Carlos-Shanley C."/>
        </authorList>
    </citation>
    <scope>NUCLEOTIDE SEQUENCE [LARGE SCALE GENOMIC DNA]</scope>
    <source>
        <strain evidence="3 4">S00124</strain>
    </source>
</reference>
<evidence type="ECO:0008006" key="5">
    <source>
        <dbReference type="Google" id="ProtNLM"/>
    </source>
</evidence>
<name>A0ABR6RI86_9BURK</name>
<dbReference type="Proteomes" id="UP000562492">
    <property type="component" value="Unassembled WGS sequence"/>
</dbReference>
<sequence length="478" mass="52870">MGDRSTTMRHKAYQLRQTLITLVLNIRDALVSGGPLVIIAVALIVAAYWWLKPNPPSEVTLATGPAQSAYAGFGDQYRSALGSNKIKVNLEASEGSFNNLQLLREGKADLAFVQGGTASLTDEDLESLTSLGALFLEPVWLFYRTDAAQRLNKRPQLTSMTQLAGWRVNVGTAGSGVPTLFNQLLEANHLSPKQLTLSQLTETPATVDFLAGKLDAMVFVSAPESLMVQMLLQTPGVQLMDFPQNEAYGRKFKFLTPVTLPRGIVDLAANVPPRNVHLLASTTSLLARDDTHPAIKQLFAQASQNIHSNAGWFNRARDFPNTKSSELPVAQEGVRAINEPSPWQQRYLPFWLANLVERMWLVLGVLLAFMLPLSRIVPPLYQFRVRSRVFKWYGRLRAVEHEMEQPDSDRAGIRAELEELSRKVEKITVPLSYADELYALRSHIHWVLQKLNMQTQAAPAQASQGPASAAETPNAPAA</sequence>
<keyword evidence="2" id="KW-0812">Transmembrane</keyword>
<comment type="caution">
    <text evidence="3">The sequence shown here is derived from an EMBL/GenBank/DDBJ whole genome shotgun (WGS) entry which is preliminary data.</text>
</comment>
<dbReference type="InterPro" id="IPR011852">
    <property type="entry name" value="TRAP_TAXI"/>
</dbReference>
<feature type="transmembrane region" description="Helical" evidence="2">
    <location>
        <begin position="29"/>
        <end position="51"/>
    </location>
</feature>
<dbReference type="Pfam" id="PF16868">
    <property type="entry name" value="NMT1_3"/>
    <property type="match status" value="1"/>
</dbReference>
<dbReference type="Gene3D" id="3.40.190.10">
    <property type="entry name" value="Periplasmic binding protein-like II"/>
    <property type="match status" value="2"/>
</dbReference>
<accession>A0ABR6RI86</accession>
<evidence type="ECO:0000313" key="3">
    <source>
        <dbReference type="EMBL" id="MBB6578885.1"/>
    </source>
</evidence>
<dbReference type="PANTHER" id="PTHR42941">
    <property type="entry name" value="SLL1037 PROTEIN"/>
    <property type="match status" value="1"/>
</dbReference>
<dbReference type="RefSeq" id="WP_418903849.1">
    <property type="nucleotide sequence ID" value="NZ_JACHKZ010000020.1"/>
</dbReference>
<protein>
    <recommendedName>
        <fullName evidence="5">C4-dicarboxylate ABC transporter substrate-binding protein</fullName>
    </recommendedName>
</protein>
<dbReference type="EMBL" id="JACHKZ010000020">
    <property type="protein sequence ID" value="MBB6578885.1"/>
    <property type="molecule type" value="Genomic_DNA"/>
</dbReference>
<keyword evidence="2" id="KW-0472">Membrane</keyword>
<proteinExistence type="predicted"/>
<keyword evidence="4" id="KW-1185">Reference proteome</keyword>
<evidence type="ECO:0000256" key="1">
    <source>
        <dbReference type="SAM" id="MobiDB-lite"/>
    </source>
</evidence>
<gene>
    <name evidence="3" type="ORF">HNP33_002990</name>
</gene>
<dbReference type="PANTHER" id="PTHR42941:SF1">
    <property type="entry name" value="SLL1037 PROTEIN"/>
    <property type="match status" value="1"/>
</dbReference>
<dbReference type="SUPFAM" id="SSF53850">
    <property type="entry name" value="Periplasmic binding protein-like II"/>
    <property type="match status" value="1"/>
</dbReference>
<evidence type="ECO:0000313" key="4">
    <source>
        <dbReference type="Proteomes" id="UP000562492"/>
    </source>
</evidence>
<feature type="region of interest" description="Disordered" evidence="1">
    <location>
        <begin position="458"/>
        <end position="478"/>
    </location>
</feature>
<organism evidence="3 4">
    <name type="scientific">Comamonas odontotermitis</name>
    <dbReference type="NCBI Taxonomy" id="379895"/>
    <lineage>
        <taxon>Bacteria</taxon>
        <taxon>Pseudomonadati</taxon>
        <taxon>Pseudomonadota</taxon>
        <taxon>Betaproteobacteria</taxon>
        <taxon>Burkholderiales</taxon>
        <taxon>Comamonadaceae</taxon>
        <taxon>Comamonas</taxon>
    </lineage>
</organism>
<keyword evidence="2" id="KW-1133">Transmembrane helix</keyword>
<feature type="transmembrane region" description="Helical" evidence="2">
    <location>
        <begin position="359"/>
        <end position="381"/>
    </location>
</feature>
<evidence type="ECO:0000256" key="2">
    <source>
        <dbReference type="SAM" id="Phobius"/>
    </source>
</evidence>